<comment type="similarity">
    <text evidence="1">Belongs to the type-I restriction system S methylase family.</text>
</comment>
<keyword evidence="5" id="KW-0378">Hydrolase</keyword>
<evidence type="ECO:0000256" key="1">
    <source>
        <dbReference type="ARBA" id="ARBA00010923"/>
    </source>
</evidence>
<gene>
    <name evidence="5" type="ORF">H8D96_04645</name>
</gene>
<evidence type="ECO:0000313" key="5">
    <source>
        <dbReference type="EMBL" id="MBC8431189.1"/>
    </source>
</evidence>
<dbReference type="CDD" id="cd17496">
    <property type="entry name" value="RMtype1_S_BliBORF2384P-TRD1-CR1_like"/>
    <property type="match status" value="1"/>
</dbReference>
<keyword evidence="3" id="KW-0238">DNA-binding</keyword>
<dbReference type="PANTHER" id="PTHR30408">
    <property type="entry name" value="TYPE-1 RESTRICTION ENZYME ECOKI SPECIFICITY PROTEIN"/>
    <property type="match status" value="1"/>
</dbReference>
<dbReference type="EMBL" id="JACNIG010000121">
    <property type="protein sequence ID" value="MBC8431189.1"/>
    <property type="molecule type" value="Genomic_DNA"/>
</dbReference>
<evidence type="ECO:0000259" key="4">
    <source>
        <dbReference type="Pfam" id="PF01420"/>
    </source>
</evidence>
<feature type="domain" description="Type I restriction modification DNA specificity" evidence="4">
    <location>
        <begin position="9"/>
        <end position="167"/>
    </location>
</feature>
<dbReference type="GO" id="GO:0004519">
    <property type="term" value="F:endonuclease activity"/>
    <property type="evidence" value="ECO:0007669"/>
    <property type="project" value="UniProtKB-KW"/>
</dbReference>
<name>A0A8J6NRE3_9BACT</name>
<comment type="caution">
    <text evidence="5">The sequence shown here is derived from an EMBL/GenBank/DDBJ whole genome shotgun (WGS) entry which is preliminary data.</text>
</comment>
<dbReference type="SUPFAM" id="SSF116734">
    <property type="entry name" value="DNA methylase specificity domain"/>
    <property type="match status" value="2"/>
</dbReference>
<dbReference type="Pfam" id="PF01420">
    <property type="entry name" value="Methylase_S"/>
    <property type="match status" value="2"/>
</dbReference>
<evidence type="ECO:0000256" key="3">
    <source>
        <dbReference type="ARBA" id="ARBA00023125"/>
    </source>
</evidence>
<sequence>MLPELANSWKTRPLGEMCDLIMGQAPKGDTYNEDGAGVMLIAGAADLGPVTPKPKKWTSAPTKLGKKGDIILCVRATIGDLNWADAEYCYGRGVAAIRVNGDVDSEFVWYWLATCKEHLLNLGRGAIFKQISKKDIAGLPIPEIDITEQRRIVARIKECMERLEEIENLNVNQTKAANQVLRAARRELLGSPMELPVGWSEVRMDGLADVIYGISAAISKNKDPKLGPPIVRMANISIDGQLDLSDLRYLPIPKGKKTQFALKPGDLLLNWRSGSAKHVGKTAIFLESDLYTCASFILRIRSYPSDSNNRYLRHVLNFMRAEGVFTGKSRMQINHKLNAKEFSAFPIRIPPTKDDQEAIADQLDAIEAFSSQIRSEIEGKKNEVQELRDSILRKAFAGEL</sequence>
<dbReference type="AlphaFoldDB" id="A0A8J6NRE3"/>
<proteinExistence type="inferred from homology"/>
<dbReference type="GO" id="GO:0009307">
    <property type="term" value="P:DNA restriction-modification system"/>
    <property type="evidence" value="ECO:0007669"/>
    <property type="project" value="UniProtKB-KW"/>
</dbReference>
<reference evidence="5 6" key="1">
    <citation type="submission" date="2020-08" db="EMBL/GenBank/DDBJ databases">
        <title>Bridging the membrane lipid divide: bacteria of the FCB group superphylum have the potential to synthesize archaeal ether lipids.</title>
        <authorList>
            <person name="Villanueva L."/>
            <person name="Von Meijenfeldt F.A.B."/>
            <person name="Westbye A.B."/>
            <person name="Yadav S."/>
            <person name="Hopmans E.C."/>
            <person name="Dutilh B.E."/>
            <person name="Sinninghe Damste J.S."/>
        </authorList>
    </citation>
    <scope>NUCLEOTIDE SEQUENCE [LARGE SCALE GENOMIC DNA]</scope>
    <source>
        <strain evidence="5">NIOZ-UU17</strain>
    </source>
</reference>
<evidence type="ECO:0000256" key="2">
    <source>
        <dbReference type="ARBA" id="ARBA00022747"/>
    </source>
</evidence>
<keyword evidence="2" id="KW-0680">Restriction system</keyword>
<keyword evidence="5" id="KW-0540">Nuclease</keyword>
<dbReference type="Gene3D" id="3.90.220.20">
    <property type="entry name" value="DNA methylase specificity domains"/>
    <property type="match status" value="2"/>
</dbReference>
<keyword evidence="5" id="KW-0255">Endonuclease</keyword>
<organism evidence="5 6">
    <name type="scientific">Candidatus Desulfatibia vada</name>
    <dbReference type="NCBI Taxonomy" id="2841696"/>
    <lineage>
        <taxon>Bacteria</taxon>
        <taxon>Pseudomonadati</taxon>
        <taxon>Thermodesulfobacteriota</taxon>
        <taxon>Desulfobacteria</taxon>
        <taxon>Desulfobacterales</taxon>
        <taxon>Desulfobacterales incertae sedis</taxon>
        <taxon>Candidatus Desulfatibia</taxon>
    </lineage>
</organism>
<dbReference type="InterPro" id="IPR000055">
    <property type="entry name" value="Restrct_endonuc_typeI_TRD"/>
</dbReference>
<dbReference type="Proteomes" id="UP000605201">
    <property type="component" value="Unassembled WGS sequence"/>
</dbReference>
<accession>A0A8J6NRE3</accession>
<feature type="domain" description="Type I restriction modification DNA specificity" evidence="4">
    <location>
        <begin position="196"/>
        <end position="378"/>
    </location>
</feature>
<evidence type="ECO:0000313" key="6">
    <source>
        <dbReference type="Proteomes" id="UP000605201"/>
    </source>
</evidence>
<dbReference type="PANTHER" id="PTHR30408:SF12">
    <property type="entry name" value="TYPE I RESTRICTION ENZYME MJAVIII SPECIFICITY SUBUNIT"/>
    <property type="match status" value="1"/>
</dbReference>
<dbReference type="GO" id="GO:0003677">
    <property type="term" value="F:DNA binding"/>
    <property type="evidence" value="ECO:0007669"/>
    <property type="project" value="UniProtKB-KW"/>
</dbReference>
<protein>
    <submittedName>
        <fullName evidence="5">Restriction endonuclease subunit S</fullName>
    </submittedName>
</protein>
<dbReference type="InterPro" id="IPR044946">
    <property type="entry name" value="Restrct_endonuc_typeI_TRD_sf"/>
</dbReference>
<dbReference type="InterPro" id="IPR052021">
    <property type="entry name" value="Type-I_RS_S_subunit"/>
</dbReference>